<evidence type="ECO:0000313" key="1">
    <source>
        <dbReference type="EMBL" id="KYC29205.1"/>
    </source>
</evidence>
<proteinExistence type="predicted"/>
<dbReference type="GO" id="GO:0016787">
    <property type="term" value="F:hydrolase activity"/>
    <property type="evidence" value="ECO:0007669"/>
    <property type="project" value="UniProtKB-KW"/>
</dbReference>
<dbReference type="PRINTS" id="PR00111">
    <property type="entry name" value="ABHYDROLASE"/>
</dbReference>
<evidence type="ECO:0000313" key="2">
    <source>
        <dbReference type="Proteomes" id="UP000243416"/>
    </source>
</evidence>
<keyword evidence="2" id="KW-1185">Reference proteome</keyword>
<dbReference type="InterPro" id="IPR029058">
    <property type="entry name" value="AB_hydrolase_fold"/>
</dbReference>
<dbReference type="Proteomes" id="UP000243416">
    <property type="component" value="Unassembled WGS sequence"/>
</dbReference>
<reference evidence="1 2" key="1">
    <citation type="journal article" date="2016" name="ISME J.">
        <title>Integrated multi-omics analyses reveal the biochemical mechanisms and phylogenetic relevance of anaerobic androgen biodegradation in the environment.</title>
        <authorList>
            <person name="Yang F.C."/>
            <person name="Chen Y.L."/>
            <person name="Tang S.L."/>
            <person name="Yu C.P."/>
            <person name="Wang P.H."/>
            <person name="Ismail W."/>
            <person name="Wang C.H."/>
            <person name="Ding J.Y."/>
            <person name="Yang C.Y."/>
            <person name="Yang C.Y."/>
            <person name="Chiang Y.R."/>
        </authorList>
    </citation>
    <scope>NUCLEOTIDE SEQUENCE [LARGE SCALE GENOMIC DNA]</scope>
    <source>
        <strain evidence="1 2">DSM 13999</strain>
    </source>
</reference>
<dbReference type="RefSeq" id="WP_067169688.1">
    <property type="nucleotide sequence ID" value="NZ_LFZK01000001.1"/>
</dbReference>
<protein>
    <submittedName>
        <fullName evidence="1">Alpha/beta hydrolase</fullName>
    </submittedName>
</protein>
<keyword evidence="1" id="KW-0378">Hydrolase</keyword>
<dbReference type="GO" id="GO:0016020">
    <property type="term" value="C:membrane"/>
    <property type="evidence" value="ECO:0007669"/>
    <property type="project" value="TreeGrafter"/>
</dbReference>
<gene>
    <name evidence="1" type="ORF">ACY05_01190</name>
</gene>
<dbReference type="InterPro" id="IPR000073">
    <property type="entry name" value="AB_hydrolase_1"/>
</dbReference>
<name>A0A656Z9Q1_9PROT</name>
<dbReference type="OrthoDB" id="149912at2"/>
<comment type="caution">
    <text evidence="1">The sequence shown here is derived from an EMBL/GenBank/DDBJ whole genome shotgun (WGS) entry which is preliminary data.</text>
</comment>
<dbReference type="PRINTS" id="PR00412">
    <property type="entry name" value="EPOXHYDRLASE"/>
</dbReference>
<dbReference type="InterPro" id="IPR000639">
    <property type="entry name" value="Epox_hydrolase-like"/>
</dbReference>
<organism evidence="1 2">
    <name type="scientific">Sterolibacterium denitrificans</name>
    <dbReference type="NCBI Taxonomy" id="157592"/>
    <lineage>
        <taxon>Bacteria</taxon>
        <taxon>Pseudomonadati</taxon>
        <taxon>Pseudomonadota</taxon>
        <taxon>Betaproteobacteria</taxon>
        <taxon>Nitrosomonadales</taxon>
        <taxon>Sterolibacteriaceae</taxon>
        <taxon>Sterolibacterium</taxon>
    </lineage>
</organism>
<dbReference type="Pfam" id="PF00561">
    <property type="entry name" value="Abhydrolase_1"/>
    <property type="match status" value="1"/>
</dbReference>
<sequence length="294" mass="33154">MYPSTSEFLTLRGMRMHVRVWGSEDAPKLFLLHGWQDFSGSFQFLVDALAGEWRCIAPDWRGFGQSQWNHGCYWFPDYLADLDALLDHYSPDAPARIVGHSMGGNVLCVYAGVRPERVTGLVTLEGFGLPAADPEDAPGRYRHWLDQSRQLAPSRRYADRAALAQRLQRLNPRLSAERASFLAEHFGVEDGADSADPARPIVVASDPCHKLLAPYPYRLEEAKACWRRVSAPVLWVEGSESSAMAMYHGLGEDDYEGRMACFSHLRREVIQDAGHNLHHDQPEQLARLIEAFFS</sequence>
<dbReference type="PANTHER" id="PTHR43798:SF33">
    <property type="entry name" value="HYDROLASE, PUTATIVE (AFU_ORTHOLOGUE AFUA_2G14860)-RELATED"/>
    <property type="match status" value="1"/>
</dbReference>
<dbReference type="SUPFAM" id="SSF53474">
    <property type="entry name" value="alpha/beta-Hydrolases"/>
    <property type="match status" value="1"/>
</dbReference>
<dbReference type="InterPro" id="IPR050266">
    <property type="entry name" value="AB_hydrolase_sf"/>
</dbReference>
<dbReference type="Gene3D" id="3.40.50.1820">
    <property type="entry name" value="alpha/beta hydrolase"/>
    <property type="match status" value="1"/>
</dbReference>
<accession>A0A656Z9Q1</accession>
<dbReference type="PANTHER" id="PTHR43798">
    <property type="entry name" value="MONOACYLGLYCEROL LIPASE"/>
    <property type="match status" value="1"/>
</dbReference>
<dbReference type="EMBL" id="LFZK01000001">
    <property type="protein sequence ID" value="KYC29205.1"/>
    <property type="molecule type" value="Genomic_DNA"/>
</dbReference>
<dbReference type="AlphaFoldDB" id="A0A656Z9Q1"/>